<dbReference type="PANTHER" id="PTHR22911">
    <property type="entry name" value="ACYL-MALONYL CONDENSING ENZYME-RELATED"/>
    <property type="match status" value="1"/>
</dbReference>
<comment type="caution">
    <text evidence="3">The sequence shown here is derived from an EMBL/GenBank/DDBJ whole genome shotgun (WGS) entry which is preliminary data.</text>
</comment>
<dbReference type="InterPro" id="IPR037185">
    <property type="entry name" value="EmrE-like"/>
</dbReference>
<dbReference type="PANTHER" id="PTHR22911:SF137">
    <property type="entry name" value="SOLUTE CARRIER FAMILY 35 MEMBER G2-RELATED"/>
    <property type="match status" value="1"/>
</dbReference>
<keyword evidence="1" id="KW-0812">Transmembrane</keyword>
<keyword evidence="1" id="KW-0472">Membrane</keyword>
<feature type="transmembrane region" description="Helical" evidence="1">
    <location>
        <begin position="200"/>
        <end position="223"/>
    </location>
</feature>
<proteinExistence type="predicted"/>
<evidence type="ECO:0000313" key="4">
    <source>
        <dbReference type="Proteomes" id="UP001152485"/>
    </source>
</evidence>
<evidence type="ECO:0000256" key="1">
    <source>
        <dbReference type="SAM" id="Phobius"/>
    </source>
</evidence>
<feature type="domain" description="EamA" evidence="2">
    <location>
        <begin position="2"/>
        <end position="130"/>
    </location>
</feature>
<organism evidence="3 4">
    <name type="scientific">Pseudoalteromonas holothuriae</name>
    <dbReference type="NCBI Taxonomy" id="2963714"/>
    <lineage>
        <taxon>Bacteria</taxon>
        <taxon>Pseudomonadati</taxon>
        <taxon>Pseudomonadota</taxon>
        <taxon>Gammaproteobacteria</taxon>
        <taxon>Alteromonadales</taxon>
        <taxon>Pseudoalteromonadaceae</taxon>
        <taxon>Pseudoalteromonas</taxon>
    </lineage>
</organism>
<feature type="domain" description="EamA" evidence="2">
    <location>
        <begin position="140"/>
        <end position="271"/>
    </location>
</feature>
<gene>
    <name evidence="3" type="ORF">PSECIP111951_03644</name>
</gene>
<protein>
    <recommendedName>
        <fullName evidence="2">EamA domain-containing protein</fullName>
    </recommendedName>
</protein>
<feature type="transmembrane region" description="Helical" evidence="1">
    <location>
        <begin position="114"/>
        <end position="134"/>
    </location>
</feature>
<dbReference type="SUPFAM" id="SSF103481">
    <property type="entry name" value="Multidrug resistance efflux transporter EmrE"/>
    <property type="match status" value="2"/>
</dbReference>
<feature type="transmembrane region" description="Helical" evidence="1">
    <location>
        <begin position="32"/>
        <end position="51"/>
    </location>
</feature>
<keyword evidence="1" id="KW-1133">Transmembrane helix</keyword>
<evidence type="ECO:0000313" key="3">
    <source>
        <dbReference type="EMBL" id="CAH9066785.1"/>
    </source>
</evidence>
<accession>A0ABM9GMU6</accession>
<name>A0ABM9GMU6_9GAMM</name>
<sequence length="272" mass="29848">MIYALISALCWAGFDLCRKQLAQSFSAPKMSIMFSSLVLPIFLVLWIFSGATLPTNDYYLSATVSGLLAAFGSVSFIRALALGKMAIVLPLLSFTPVCSALLAWLWLKDPLNSIQIIAILGITLGSFWVLGGRLKTQEAGVWQGLLAACCWGCCIVLDKFALQYGPKEFHAIYITIIILFTIPTMLGVKIKFNILKKFPLWWLFATLCFSGAVIFQFMAIELLQPGVVEGLKRAVGILSALLVGMLFFKEQISVKQSAAIMLILISSVVLVY</sequence>
<feature type="transmembrane region" description="Helical" evidence="1">
    <location>
        <begin position="58"/>
        <end position="81"/>
    </location>
</feature>
<reference evidence="3 4" key="1">
    <citation type="submission" date="2022-07" db="EMBL/GenBank/DDBJ databases">
        <authorList>
            <person name="Criscuolo A."/>
        </authorList>
    </citation>
    <scope>NUCLEOTIDE SEQUENCE [LARGE SCALE GENOMIC DNA]</scope>
    <source>
        <strain evidence="4">CIP 111951</strain>
    </source>
</reference>
<feature type="transmembrane region" description="Helical" evidence="1">
    <location>
        <begin position="254"/>
        <end position="271"/>
    </location>
</feature>
<dbReference type="InterPro" id="IPR000620">
    <property type="entry name" value="EamA_dom"/>
</dbReference>
<dbReference type="Gene3D" id="1.10.3730.20">
    <property type="match status" value="1"/>
</dbReference>
<evidence type="ECO:0000259" key="2">
    <source>
        <dbReference type="Pfam" id="PF00892"/>
    </source>
</evidence>
<dbReference type="Proteomes" id="UP001152485">
    <property type="component" value="Unassembled WGS sequence"/>
</dbReference>
<feature type="transmembrane region" description="Helical" evidence="1">
    <location>
        <begin position="140"/>
        <end position="157"/>
    </location>
</feature>
<dbReference type="RefSeq" id="WP_261594944.1">
    <property type="nucleotide sequence ID" value="NZ_CAMAPD010000023.1"/>
</dbReference>
<feature type="transmembrane region" description="Helical" evidence="1">
    <location>
        <begin position="87"/>
        <end position="107"/>
    </location>
</feature>
<feature type="transmembrane region" description="Helical" evidence="1">
    <location>
        <begin position="169"/>
        <end position="188"/>
    </location>
</feature>
<dbReference type="Pfam" id="PF00892">
    <property type="entry name" value="EamA"/>
    <property type="match status" value="2"/>
</dbReference>
<dbReference type="EMBL" id="CAMAPD010000023">
    <property type="protein sequence ID" value="CAH9066785.1"/>
    <property type="molecule type" value="Genomic_DNA"/>
</dbReference>